<dbReference type="InterPro" id="IPR013083">
    <property type="entry name" value="Znf_RING/FYVE/PHD"/>
</dbReference>
<gene>
    <name evidence="18" type="ORF">QIS74_11531</name>
</gene>
<feature type="transmembrane region" description="Helical" evidence="15">
    <location>
        <begin position="918"/>
        <end position="943"/>
    </location>
</feature>
<feature type="transmembrane region" description="Helical" evidence="15">
    <location>
        <begin position="1185"/>
        <end position="1203"/>
    </location>
</feature>
<dbReference type="PANTHER" id="PTHR13145:SF0">
    <property type="entry name" value="E3 UBIQUITIN-PROTEIN LIGASE MARCHF6"/>
    <property type="match status" value="1"/>
</dbReference>
<feature type="region of interest" description="Disordered" evidence="14">
    <location>
        <begin position="404"/>
        <end position="489"/>
    </location>
</feature>
<reference evidence="18 19" key="1">
    <citation type="submission" date="2023-04" db="EMBL/GenBank/DDBJ databases">
        <title>Colletotrichum tabacum stain YC1 causing leaf anthracnose on Nicotiana tabacum(L.) cv.</title>
        <authorList>
            <person name="Ji Z."/>
            <person name="Wang M."/>
            <person name="Zhang J."/>
            <person name="Wang N."/>
            <person name="Zhou Z."/>
        </authorList>
    </citation>
    <scope>NUCLEOTIDE SEQUENCE [LARGE SCALE GENOMIC DNA]</scope>
    <source>
        <strain evidence="18 19">YC1</strain>
    </source>
</reference>
<evidence type="ECO:0000256" key="15">
    <source>
        <dbReference type="SAM" id="Phobius"/>
    </source>
</evidence>
<evidence type="ECO:0000256" key="13">
    <source>
        <dbReference type="PROSITE-ProRule" id="PRU00175"/>
    </source>
</evidence>
<dbReference type="Proteomes" id="UP001327957">
    <property type="component" value="Unassembled WGS sequence"/>
</dbReference>
<evidence type="ECO:0000313" key="18">
    <source>
        <dbReference type="EMBL" id="KAK6209947.1"/>
    </source>
</evidence>
<dbReference type="Pfam" id="PF12906">
    <property type="entry name" value="RINGv"/>
    <property type="match status" value="1"/>
</dbReference>
<keyword evidence="8 13" id="KW-0863">Zinc-finger</keyword>
<keyword evidence="7" id="KW-0479">Metal-binding</keyword>
<dbReference type="Pfam" id="PF25417">
    <property type="entry name" value="DUF7889"/>
    <property type="match status" value="1"/>
</dbReference>
<dbReference type="PANTHER" id="PTHR13145">
    <property type="entry name" value="SSM4 PROTEIN"/>
    <property type="match status" value="1"/>
</dbReference>
<feature type="transmembrane region" description="Helical" evidence="15">
    <location>
        <begin position="1519"/>
        <end position="1537"/>
    </location>
</feature>
<evidence type="ECO:0000256" key="2">
    <source>
        <dbReference type="ARBA" id="ARBA00004141"/>
    </source>
</evidence>
<protein>
    <recommendedName>
        <fullName evidence="4">RING-type E3 ubiquitin transferase</fullName>
        <ecNumber evidence="4">2.3.2.27</ecNumber>
    </recommendedName>
</protein>
<name>A0AAV9SYM4_9PEZI</name>
<feature type="region of interest" description="Disordered" evidence="14">
    <location>
        <begin position="344"/>
        <end position="391"/>
    </location>
</feature>
<evidence type="ECO:0000256" key="11">
    <source>
        <dbReference type="ARBA" id="ARBA00022989"/>
    </source>
</evidence>
<dbReference type="PROSITE" id="PS50089">
    <property type="entry name" value="ZF_RING_2"/>
    <property type="match status" value="1"/>
</dbReference>
<sequence>MDDPAIEPLIAADAVAHSRRRLSSSKLTSALHDAARPRSQANDAGALDPDTCRICRGEATADEPLFYPCKCSGSIKYVHQDCLMEWLSHSQKKHCELCKTPFRFTKLYSPKMPKTLPAHVFVGHMAKYLFRNVLVWLRAALVISVWLCWLPYLMRSVWAFLFWVSDEGLGSGVLWNSSNATVSRGVSVAFSVANSNVCPASPLLEPTTTPANLGGMLKDIIQGQELPFSRSFHGVNITTNDSMSAALLRMLLGSITSSGSNNSTAASAGGSDPVLDRHPSLLSGVTWLRNMTRYPVVNRTIIGVLEGQIITILVIISFILVILVRDYVVQQQPEINMRAAFAANDNQQPQDQPQPQPPQPQFRRPHRRGNENEHGHEHVHEHEHDIEHEHEHDDDVDILNHFHNEDLRGPSESDEDEDEDDSATAEPPGDHDDMPQMSWGDQDPTFGAADAPQPRTLGALGPRAFDRAAADFDFNTPPEGGPNGDEDAQTPVATVHEYLRIYRQANGDPEKILKIIEEEDLDEPLGYWARITKSMIDKNREMGVPQPRNDSDRSEGPSDSGDSTAPPPFAVQLPAPSTPQFSWRPQQHSPENSTDGVGKGKGKAIQQEDMHGSTTGGEGVSEMRASPFQSPLRPRSVSDGPQRNDTINPLANNSWSFSGLNKLPPAEPETEEPMQTFGAAPRPSNAGALAVRSTPPRSNSPEHVSHTDLGVDSAESPRENGIFDHRERDPQPAGFDGLPEYRAVVPEAIEDANGALQEGEDGRAAQRPPLQRGVMDRVADFMWGDIEVRELDIGGRDDGAVHDHNHDGDDDDDDDFDDELDDDDDDDDNVEQDREVVEAAVAAGLDPEAIDDAEDFEGIMELIGMRGPIAGLFQNAIFCVVLVSVTIFVCVFIPYNLGRVSVWAAMNPMRLVRMLFSMTKFIQDVAVGVMAGLGSLTLCFIYTSGRMMGFPAGNGVGLLMTKTFNIFMSASSRVLESLTSELPIISTTEMQNFSAISHEALLDLKSYLSGSFVAVGDVVSSVFDRDLVANTKHVAYLAANAIVYAWNAVHDLPISVLNPGSWVISFSVPEPSTAVNQALSYWSGTDRFWAILCGYLTFSAISALYLRRGSPFSSGQTGQEWEASLIDLLNQASGVMKVILIISIEMLIFPLYCGLLLDVALLPLFEATTLKSRLAFTVNFPLTSIFVHWFVGTGYMFHFALFVSMCRKIMRKGVLYFIRDPDDPEFHPVRDVLERNVVTQLRKILFSAFVYGALVIVCLGGVVWGLALSLPNVLPIHYSSNEPVLEFPVDLLFYNFAMPLAVKFFKPSDGLHAMYTWWFRKCARGLRLTWFLFGERRIDEEGILALRPGSDLVDLPWWKRCFLEVNWQNRVVPKTWDDTFEGGTAKPTSSISDSEIAMKSLRKERLVETGQLIEDGRFVRTPASDQVKIPKGRRVFIPVTESNTRLDGKTDSPDTDIYSTDQYQLVYIPPHFRARIFLFIMFIWIFAAVTGVSFTIVPLVFGRKMFKVLIPAHIRTNDIYAFSIGIYILGSAAYFLFHARSLFKKTTAWASSTMQSVWQSNAAMGVALMGVQAARLAYAYTVLLVVAPLILTALMELYCLIPLHTYMYPPTPYIAGTNNSGQFTDGIVVSNQHTTRVIQSWTLGLLYVKLGARAITSLYEGTRMAHAVRAVLRRGWLQPDVLVLTRAFVVPGLLVGGLAIFGPPYAVGWMESHGFLGTPVPAPHELKMIYRLSYPAAAFSALAAMVFWSIVSVFNNWKARIRDEAYLIGERLHNFGVGAAGAAEMKTANKRTLSAIGD</sequence>
<feature type="compositionally biased region" description="Polar residues" evidence="14">
    <location>
        <begin position="578"/>
        <end position="595"/>
    </location>
</feature>
<dbReference type="GO" id="GO:0061630">
    <property type="term" value="F:ubiquitin protein ligase activity"/>
    <property type="evidence" value="ECO:0007669"/>
    <property type="project" value="UniProtKB-EC"/>
</dbReference>
<proteinExistence type="predicted"/>
<dbReference type="InterPro" id="IPR056521">
    <property type="entry name" value="MARCHF6-like_C"/>
</dbReference>
<dbReference type="InterPro" id="IPR011016">
    <property type="entry name" value="Znf_RING-CH"/>
</dbReference>
<comment type="subcellular location">
    <subcellularLocation>
        <location evidence="2">Membrane</location>
        <topology evidence="2">Multi-pass membrane protein</topology>
    </subcellularLocation>
</comment>
<comment type="catalytic activity">
    <reaction evidence="1">
        <text>S-ubiquitinyl-[E2 ubiquitin-conjugating enzyme]-L-cysteine + [acceptor protein]-L-lysine = [E2 ubiquitin-conjugating enzyme]-L-cysteine + N(6)-ubiquitinyl-[acceptor protein]-L-lysine.</text>
        <dbReference type="EC" id="2.3.2.27"/>
    </reaction>
</comment>
<keyword evidence="11 15" id="KW-1133">Transmembrane helix</keyword>
<evidence type="ECO:0000256" key="1">
    <source>
        <dbReference type="ARBA" id="ARBA00000900"/>
    </source>
</evidence>
<feature type="compositionally biased region" description="Acidic residues" evidence="14">
    <location>
        <begin position="808"/>
        <end position="830"/>
    </location>
</feature>
<evidence type="ECO:0000256" key="4">
    <source>
        <dbReference type="ARBA" id="ARBA00012483"/>
    </source>
</evidence>
<evidence type="ECO:0000256" key="3">
    <source>
        <dbReference type="ARBA" id="ARBA00004906"/>
    </source>
</evidence>
<feature type="transmembrane region" description="Helical" evidence="15">
    <location>
        <begin position="1681"/>
        <end position="1701"/>
    </location>
</feature>
<keyword evidence="12 15" id="KW-0472">Membrane</keyword>
<dbReference type="InterPro" id="IPR001841">
    <property type="entry name" value="Znf_RING"/>
</dbReference>
<dbReference type="Pfam" id="PF23113">
    <property type="entry name" value="MARCHF6_C"/>
    <property type="match status" value="1"/>
</dbReference>
<keyword evidence="5" id="KW-0808">Transferase</keyword>
<evidence type="ECO:0000256" key="8">
    <source>
        <dbReference type="ARBA" id="ARBA00022771"/>
    </source>
</evidence>
<keyword evidence="9" id="KW-0833">Ubl conjugation pathway</keyword>
<organism evidence="18 19">
    <name type="scientific">Colletotrichum tabaci</name>
    <dbReference type="NCBI Taxonomy" id="1209068"/>
    <lineage>
        <taxon>Eukaryota</taxon>
        <taxon>Fungi</taxon>
        <taxon>Dikarya</taxon>
        <taxon>Ascomycota</taxon>
        <taxon>Pezizomycotina</taxon>
        <taxon>Sordariomycetes</taxon>
        <taxon>Hypocreomycetidae</taxon>
        <taxon>Glomerellales</taxon>
        <taxon>Glomerellaceae</taxon>
        <taxon>Colletotrichum</taxon>
        <taxon>Colletotrichum destructivum species complex</taxon>
    </lineage>
</organism>
<feature type="transmembrane region" description="Helical" evidence="15">
    <location>
        <begin position="1138"/>
        <end position="1165"/>
    </location>
</feature>
<dbReference type="Gene3D" id="3.30.40.10">
    <property type="entry name" value="Zinc/RING finger domain, C3HC4 (zinc finger)"/>
    <property type="match status" value="1"/>
</dbReference>
<feature type="domain" description="RING-CH-type" evidence="17">
    <location>
        <begin position="44"/>
        <end position="105"/>
    </location>
</feature>
<feature type="transmembrane region" description="Helical" evidence="15">
    <location>
        <begin position="301"/>
        <end position="324"/>
    </location>
</feature>
<evidence type="ECO:0000256" key="14">
    <source>
        <dbReference type="SAM" id="MobiDB-lite"/>
    </source>
</evidence>
<dbReference type="EC" id="2.3.2.27" evidence="4"/>
<feature type="compositionally biased region" description="Acidic residues" evidence="14">
    <location>
        <begin position="412"/>
        <end position="423"/>
    </location>
</feature>
<feature type="compositionally biased region" description="Polar residues" evidence="14">
    <location>
        <begin position="639"/>
        <end position="659"/>
    </location>
</feature>
<feature type="region of interest" description="Disordered" evidence="14">
    <location>
        <begin position="535"/>
        <end position="771"/>
    </location>
</feature>
<dbReference type="GO" id="GO:0036503">
    <property type="term" value="P:ERAD pathway"/>
    <property type="evidence" value="ECO:0007669"/>
    <property type="project" value="TreeGrafter"/>
</dbReference>
<feature type="compositionally biased region" description="Basic and acidic residues" evidence="14">
    <location>
        <begin position="368"/>
        <end position="391"/>
    </location>
</feature>
<evidence type="ECO:0000256" key="6">
    <source>
        <dbReference type="ARBA" id="ARBA00022692"/>
    </source>
</evidence>
<evidence type="ECO:0000256" key="5">
    <source>
        <dbReference type="ARBA" id="ARBA00022679"/>
    </source>
</evidence>
<keyword evidence="6 15" id="KW-0812">Transmembrane</keyword>
<keyword evidence="19" id="KW-1185">Reference proteome</keyword>
<feature type="transmembrane region" description="Helical" evidence="15">
    <location>
        <begin position="1732"/>
        <end position="1754"/>
    </location>
</feature>
<dbReference type="SMART" id="SM00744">
    <property type="entry name" value="RINGv"/>
    <property type="match status" value="1"/>
</dbReference>
<evidence type="ECO:0000313" key="19">
    <source>
        <dbReference type="Proteomes" id="UP001327957"/>
    </source>
</evidence>
<feature type="region of interest" description="Disordered" evidence="14">
    <location>
        <begin position="799"/>
        <end position="831"/>
    </location>
</feature>
<keyword evidence="10" id="KW-0862">Zinc</keyword>
<dbReference type="FunFam" id="3.30.40.10:FF:000287">
    <property type="entry name" value="RING finger membrane protein"/>
    <property type="match status" value="1"/>
</dbReference>
<evidence type="ECO:0000256" key="9">
    <source>
        <dbReference type="ARBA" id="ARBA00022786"/>
    </source>
</evidence>
<dbReference type="SUPFAM" id="SSF57850">
    <property type="entry name" value="RING/U-box"/>
    <property type="match status" value="1"/>
</dbReference>
<evidence type="ECO:0000256" key="10">
    <source>
        <dbReference type="ARBA" id="ARBA00022833"/>
    </source>
</evidence>
<feature type="compositionally biased region" description="Basic and acidic residues" evidence="14">
    <location>
        <begin position="715"/>
        <end position="730"/>
    </location>
</feature>
<evidence type="ECO:0000256" key="12">
    <source>
        <dbReference type="ARBA" id="ARBA00023136"/>
    </source>
</evidence>
<feature type="transmembrane region" description="Helical" evidence="15">
    <location>
        <begin position="1088"/>
        <end position="1106"/>
    </location>
</feature>
<feature type="transmembrane region" description="Helical" evidence="15">
    <location>
        <begin position="1577"/>
        <end position="1601"/>
    </location>
</feature>
<comment type="pathway">
    <text evidence="3">Protein modification; protein ubiquitination.</text>
</comment>
<dbReference type="EMBL" id="JASAOK010000047">
    <property type="protein sequence ID" value="KAK6209947.1"/>
    <property type="molecule type" value="Genomic_DNA"/>
</dbReference>
<dbReference type="PROSITE" id="PS51292">
    <property type="entry name" value="ZF_RING_CH"/>
    <property type="match status" value="1"/>
</dbReference>
<comment type="caution">
    <text evidence="18">The sequence shown here is derived from an EMBL/GenBank/DDBJ whole genome shotgun (WGS) entry which is preliminary data.</text>
</comment>
<feature type="transmembrane region" description="Helical" evidence="15">
    <location>
        <begin position="872"/>
        <end position="897"/>
    </location>
</feature>
<feature type="transmembrane region" description="Helical" evidence="15">
    <location>
        <begin position="1244"/>
        <end position="1267"/>
    </location>
</feature>
<dbReference type="CDD" id="cd16702">
    <property type="entry name" value="RING_CH-C4HC3_MARCH6"/>
    <property type="match status" value="1"/>
</dbReference>
<accession>A0AAV9SYM4</accession>
<dbReference type="InterPro" id="IPR057211">
    <property type="entry name" value="DUF7889"/>
</dbReference>
<evidence type="ECO:0000259" key="16">
    <source>
        <dbReference type="PROSITE" id="PS50089"/>
    </source>
</evidence>
<evidence type="ECO:0000256" key="7">
    <source>
        <dbReference type="ARBA" id="ARBA00022723"/>
    </source>
</evidence>
<feature type="transmembrane region" description="Helical" evidence="15">
    <location>
        <begin position="1476"/>
        <end position="1499"/>
    </location>
</feature>
<evidence type="ECO:0000259" key="17">
    <source>
        <dbReference type="PROSITE" id="PS51292"/>
    </source>
</evidence>
<feature type="domain" description="RING-type" evidence="16">
    <location>
        <begin position="52"/>
        <end position="99"/>
    </location>
</feature>
<dbReference type="GO" id="GO:0008270">
    <property type="term" value="F:zinc ion binding"/>
    <property type="evidence" value="ECO:0007669"/>
    <property type="project" value="UniProtKB-KW"/>
</dbReference>
<dbReference type="GO" id="GO:0005789">
    <property type="term" value="C:endoplasmic reticulum membrane"/>
    <property type="evidence" value="ECO:0007669"/>
    <property type="project" value="TreeGrafter"/>
</dbReference>
<feature type="transmembrane region" description="Helical" evidence="15">
    <location>
        <begin position="133"/>
        <end position="152"/>
    </location>
</feature>